<proteinExistence type="predicted"/>
<dbReference type="Proteomes" id="UP000465778">
    <property type="component" value="Unassembled WGS sequence"/>
</dbReference>
<dbReference type="Gene3D" id="3.40.5.30">
    <property type="entry name" value="(Trans)glycosidases - domain 2"/>
    <property type="match status" value="1"/>
</dbReference>
<accession>A0A800N8S4</accession>
<dbReference type="SUPFAM" id="SSF51445">
    <property type="entry name" value="(Trans)glycosidases"/>
    <property type="match status" value="1"/>
</dbReference>
<dbReference type="Gene3D" id="3.20.20.80">
    <property type="entry name" value="Glycosidases"/>
    <property type="match status" value="1"/>
</dbReference>
<name>A0A800N8S4_CYTFI</name>
<reference evidence="1 2" key="1">
    <citation type="journal article" date="2020" name="G3 (Bethesda)">
        <title>Whole Genome Sequencing and Comparative Genomics of Two Nematicidal Bacillus Strains Reveals a Wide Range of Possible Virulence Factors.</title>
        <authorList>
            <person name="Susic N."/>
            <person name="Janezic S."/>
            <person name="Rupnik M."/>
            <person name="Geric Stare B."/>
        </authorList>
    </citation>
    <scope>NUCLEOTIDE SEQUENCE [LARGE SCALE GENOMIC DNA]</scope>
    <source>
        <strain evidence="1 2">I-1582</strain>
    </source>
</reference>
<dbReference type="RefSeq" id="WP_335550154.1">
    <property type="nucleotide sequence ID" value="NZ_JBALQO010000124.1"/>
</dbReference>
<evidence type="ECO:0000313" key="2">
    <source>
        <dbReference type="Proteomes" id="UP000465778"/>
    </source>
</evidence>
<gene>
    <name evidence="1" type="ORF">KIS1582_4421</name>
</gene>
<comment type="caution">
    <text evidence="1">The sequence shown here is derived from an EMBL/GenBank/DDBJ whole genome shotgun (WGS) entry which is preliminary data.</text>
</comment>
<organism evidence="1 2">
    <name type="scientific">Cytobacillus firmus</name>
    <name type="common">Bacillus firmus</name>
    <dbReference type="NCBI Taxonomy" id="1399"/>
    <lineage>
        <taxon>Bacteria</taxon>
        <taxon>Bacillati</taxon>
        <taxon>Bacillota</taxon>
        <taxon>Bacilli</taxon>
        <taxon>Bacillales</taxon>
        <taxon>Bacillaceae</taxon>
        <taxon>Cytobacillus</taxon>
    </lineage>
</organism>
<dbReference type="AlphaFoldDB" id="A0A800N8S4"/>
<sequence>MKRKCEGIPSCGVAGFISMAGNHMIIFNYWGNLFDSQGISKNKLVLGVPLYAQPEDPAVKPVSYQAVINNNPKNAAKDRISMNGISYHYNGSATMKKKTALALNRGFGGMMIWGGWP</sequence>
<dbReference type="InterPro" id="IPR017853">
    <property type="entry name" value="GH"/>
</dbReference>
<evidence type="ECO:0008006" key="3">
    <source>
        <dbReference type="Google" id="ProtNLM"/>
    </source>
</evidence>
<evidence type="ECO:0000313" key="1">
    <source>
        <dbReference type="EMBL" id="KAF0821800.1"/>
    </source>
</evidence>
<dbReference type="EMBL" id="VDEM01000081">
    <property type="protein sequence ID" value="KAF0821800.1"/>
    <property type="molecule type" value="Genomic_DNA"/>
</dbReference>
<protein>
    <recommendedName>
        <fullName evidence="3">Chitinase</fullName>
    </recommendedName>
</protein>